<dbReference type="AlphaFoldDB" id="A0A136PKR3"/>
<gene>
    <name evidence="1" type="ORF">AWW66_26920</name>
</gene>
<name>A0A136PKR3_9ACTN</name>
<protein>
    <submittedName>
        <fullName evidence="1">Uncharacterized protein</fullName>
    </submittedName>
</protein>
<accession>A0A136PKR3</accession>
<keyword evidence="2" id="KW-1185">Reference proteome</keyword>
<dbReference type="Proteomes" id="UP000070620">
    <property type="component" value="Unassembled WGS sequence"/>
</dbReference>
<organism evidence="1 2">
    <name type="scientific">Micromonospora rosaria</name>
    <dbReference type="NCBI Taxonomy" id="47874"/>
    <lineage>
        <taxon>Bacteria</taxon>
        <taxon>Bacillati</taxon>
        <taxon>Actinomycetota</taxon>
        <taxon>Actinomycetes</taxon>
        <taxon>Micromonosporales</taxon>
        <taxon>Micromonosporaceae</taxon>
        <taxon>Micromonospora</taxon>
    </lineage>
</organism>
<comment type="caution">
    <text evidence="1">The sequence shown here is derived from an EMBL/GenBank/DDBJ whole genome shotgun (WGS) entry which is preliminary data.</text>
</comment>
<evidence type="ECO:0000313" key="2">
    <source>
        <dbReference type="Proteomes" id="UP000070620"/>
    </source>
</evidence>
<evidence type="ECO:0000313" key="1">
    <source>
        <dbReference type="EMBL" id="KXK58954.1"/>
    </source>
</evidence>
<reference evidence="1 2" key="1">
    <citation type="submission" date="2016-01" db="EMBL/GenBank/DDBJ databases">
        <title>Whole genome sequence and analysis of Micromonospora rosaria DSM 803, which can produce antibacterial substance rosamicin.</title>
        <authorList>
            <person name="Yang H."/>
            <person name="He X."/>
            <person name="Zhu D."/>
        </authorList>
    </citation>
    <scope>NUCLEOTIDE SEQUENCE [LARGE SCALE GENOMIC DNA]</scope>
    <source>
        <strain evidence="1 2">DSM 803</strain>
    </source>
</reference>
<sequence>MPTLAGMQSLDAGPPVEVVNLTPHVVCLLGGELAVEVPPSGPPARVVLRPDIADGVVRVGPLVVPLKRTAASPVVVGVPESRPGVLFIVARAVAEALPERNDLVYPHDTVRDAGGRVVGCRSLARPAVAGGG</sequence>
<proteinExistence type="predicted"/>
<dbReference type="EMBL" id="LRQV01000142">
    <property type="protein sequence ID" value="KXK58954.1"/>
    <property type="molecule type" value="Genomic_DNA"/>
</dbReference>